<dbReference type="InterPro" id="IPR012308">
    <property type="entry name" value="DNA_ligase_ATP-dep_N"/>
</dbReference>
<evidence type="ECO:0000256" key="6">
    <source>
        <dbReference type="SAM" id="MobiDB-lite"/>
    </source>
</evidence>
<sequence>MPFPFSAVCDLLEQSYRLCQSRKSSNNAAAVHAWFRRHRAAIDAHDADMAALLSTLLPEKRTDRVYCIQAPTLERVIGRALMLGSSRMLELATYKRPGAGVDLAECVERILSVTSGYQPNPVQEGRDQIVTVEQVDELLLGLAARIRWSAPAIRESNAAMSHESRGDLESMYRRLSARDAKWFTRLVLKDYQPLIFDANLLYRACDPVLPCILQIRDDFTEALAAMSSARGGPLLPMAAGRGKLSTKRALATVKPKLGVKVGRQQWLKGRSIKHCIDMGSGRMSVETKLDGEYCQIHVDLSRSKRMVQIFSKSGKDSTEDRFKVIPAIERALRLRTSECGFQEACILEGELVVYNDLDNTIMPFHKIRGHVTRRGRYMNTEQDSQPKPYEHLMIVYYDIFLVDDQSLMDVRHSERLKILEKVVDCERGLAALVQRETIDFGHSLAASALRKAFAKIVVDRGEGLVLKPDEPYIVIDEKGRSTSCRCIKLKKEYIGAFGDVGDFALVGAGFHAAKAKMYRIPNLKWTHFYIGCLNNKEQVKRWGDKPEFTIVCALELPESLLQSFLALGELTAVARAENTSTKLIVPPGIQCPASMTVAFANPAVVDLRCFSFDKPGNTGFWTPRFPAITKMHADRDYTEVLTFDELQAMAREAVEKPAHEDSQENLHWIAKLEGADPRGVAVDAVSQATATTMPTPSPVKTTQSTATADSQESKAASETSHHSHQAAALQTPRVKEAEARREVSVSVISISSSSATSKIRPQKSVMMHGAAKRVMGTAPPPEQSSNKRHCAASLGDKSAAPSVLSRRRRPLENMDANVSYVDSQSIDSQDGQEVTMKLEPPRRPADAQQDVIEIPSSDAEEEDDDDDDDDDSLSQDPSNQTPSQAVAAAAAAALKTIAAAQQPSESHHRAQCRYVGTKCGFVGKTVLLSSSALLHLAELTSLLRSHGVDVPRIIPCVETWWRKLSRRQQQQQQQQQSRVLLVDSVQQGAETKALVARLDAARKEARRVEGDWISVYDWRVLKHVSIAEDAGVEKKYYDGFQDPWRRWYCGLV</sequence>
<dbReference type="OrthoDB" id="2160351at2759"/>
<dbReference type="PROSITE" id="PS50160">
    <property type="entry name" value="DNA_LIGASE_A3"/>
    <property type="match status" value="1"/>
</dbReference>
<dbReference type="PANTHER" id="PTHR45997">
    <property type="entry name" value="DNA LIGASE 4"/>
    <property type="match status" value="1"/>
</dbReference>
<keyword evidence="9" id="KW-1185">Reference proteome</keyword>
<accession>A0A162HUD7</accession>
<dbReference type="GO" id="GO:0005524">
    <property type="term" value="F:ATP binding"/>
    <property type="evidence" value="ECO:0007669"/>
    <property type="project" value="UniProtKB-KW"/>
</dbReference>
<feature type="compositionally biased region" description="Acidic residues" evidence="6">
    <location>
        <begin position="858"/>
        <end position="873"/>
    </location>
</feature>
<dbReference type="GO" id="GO:0006310">
    <property type="term" value="P:DNA recombination"/>
    <property type="evidence" value="ECO:0007669"/>
    <property type="project" value="InterPro"/>
</dbReference>
<feature type="domain" description="ATP-dependent DNA ligase family profile" evidence="7">
    <location>
        <begin position="394"/>
        <end position="554"/>
    </location>
</feature>
<dbReference type="PANTHER" id="PTHR45997:SF2">
    <property type="entry name" value="ATP DEPENDENT DNA LIGASE DOMAIN PROTEIN (AFU_ORTHOLOGUE AFUA_5G02430)"/>
    <property type="match status" value="1"/>
</dbReference>
<dbReference type="Pfam" id="PF04675">
    <property type="entry name" value="DNA_ligase_A_N"/>
    <property type="match status" value="1"/>
</dbReference>
<feature type="compositionally biased region" description="Polar residues" evidence="6">
    <location>
        <begin position="874"/>
        <end position="884"/>
    </location>
</feature>
<dbReference type="Gene3D" id="3.30.470.30">
    <property type="entry name" value="DNA ligase/mRNA capping enzyme"/>
    <property type="match status" value="1"/>
</dbReference>
<feature type="region of interest" description="Disordered" evidence="6">
    <location>
        <begin position="689"/>
        <end position="737"/>
    </location>
</feature>
<keyword evidence="3" id="KW-0547">Nucleotide-binding</keyword>
<evidence type="ECO:0000256" key="3">
    <source>
        <dbReference type="ARBA" id="ARBA00022741"/>
    </source>
</evidence>
<comment type="caution">
    <text evidence="8">The sequence shown here is derived from an EMBL/GenBank/DDBJ whole genome shotgun (WGS) entry which is preliminary data.</text>
</comment>
<dbReference type="EMBL" id="AZHA01000012">
    <property type="protein sequence ID" value="OAA43435.1"/>
    <property type="molecule type" value="Genomic_DNA"/>
</dbReference>
<reference evidence="8 9" key="1">
    <citation type="journal article" date="2016" name="Genome Biol. Evol.">
        <title>Divergent and convergent evolution of fungal pathogenicity.</title>
        <authorList>
            <person name="Shang Y."/>
            <person name="Xiao G."/>
            <person name="Zheng P."/>
            <person name="Cen K."/>
            <person name="Zhan S."/>
            <person name="Wang C."/>
        </authorList>
    </citation>
    <scope>NUCLEOTIDE SEQUENCE [LARGE SCALE GENOMIC DNA]</scope>
    <source>
        <strain evidence="8 9">RCEF 3172</strain>
    </source>
</reference>
<organism evidence="8 9">
    <name type="scientific">Beauveria brongniartii RCEF 3172</name>
    <dbReference type="NCBI Taxonomy" id="1081107"/>
    <lineage>
        <taxon>Eukaryota</taxon>
        <taxon>Fungi</taxon>
        <taxon>Dikarya</taxon>
        <taxon>Ascomycota</taxon>
        <taxon>Pezizomycotina</taxon>
        <taxon>Sordariomycetes</taxon>
        <taxon>Hypocreomycetidae</taxon>
        <taxon>Hypocreales</taxon>
        <taxon>Cordycipitaceae</taxon>
        <taxon>Beauveria</taxon>
        <taxon>Beauveria brongniartii</taxon>
    </lineage>
</organism>
<feature type="compositionally biased region" description="Polar residues" evidence="6">
    <location>
        <begin position="689"/>
        <end position="718"/>
    </location>
</feature>
<dbReference type="InterPro" id="IPR012340">
    <property type="entry name" value="NA-bd_OB-fold"/>
</dbReference>
<dbReference type="GO" id="GO:0003677">
    <property type="term" value="F:DNA binding"/>
    <property type="evidence" value="ECO:0007669"/>
    <property type="project" value="InterPro"/>
</dbReference>
<evidence type="ECO:0000313" key="9">
    <source>
        <dbReference type="Proteomes" id="UP000076863"/>
    </source>
</evidence>
<dbReference type="Gene3D" id="1.10.3260.10">
    <property type="entry name" value="DNA ligase, ATP-dependent, N-terminal domain"/>
    <property type="match status" value="1"/>
</dbReference>
<evidence type="ECO:0000256" key="2">
    <source>
        <dbReference type="ARBA" id="ARBA00022598"/>
    </source>
</evidence>
<evidence type="ECO:0000256" key="5">
    <source>
        <dbReference type="ARBA" id="ARBA00023242"/>
    </source>
</evidence>
<dbReference type="Gene3D" id="2.40.50.140">
    <property type="entry name" value="Nucleic acid-binding proteins"/>
    <property type="match status" value="1"/>
</dbReference>
<dbReference type="GO" id="GO:0032807">
    <property type="term" value="C:DNA ligase IV complex"/>
    <property type="evidence" value="ECO:0007669"/>
    <property type="project" value="TreeGrafter"/>
</dbReference>
<dbReference type="AlphaFoldDB" id="A0A162HUD7"/>
<feature type="region of interest" description="Disordered" evidence="6">
    <location>
        <begin position="774"/>
        <end position="888"/>
    </location>
</feature>
<keyword evidence="4" id="KW-0067">ATP-binding</keyword>
<keyword evidence="5" id="KW-0539">Nucleus</keyword>
<dbReference type="InterPro" id="IPR029710">
    <property type="entry name" value="LIG4"/>
</dbReference>
<dbReference type="GO" id="GO:0006297">
    <property type="term" value="P:nucleotide-excision repair, DNA gap filling"/>
    <property type="evidence" value="ECO:0007669"/>
    <property type="project" value="TreeGrafter"/>
</dbReference>
<evidence type="ECO:0000259" key="7">
    <source>
        <dbReference type="PROSITE" id="PS50160"/>
    </source>
</evidence>
<evidence type="ECO:0000256" key="1">
    <source>
        <dbReference type="ARBA" id="ARBA00007572"/>
    </source>
</evidence>
<feature type="compositionally biased region" description="Polar residues" evidence="6">
    <location>
        <begin position="820"/>
        <end position="832"/>
    </location>
</feature>
<dbReference type="GO" id="GO:0006303">
    <property type="term" value="P:double-strand break repair via nonhomologous end joining"/>
    <property type="evidence" value="ECO:0007669"/>
    <property type="project" value="TreeGrafter"/>
</dbReference>
<dbReference type="Pfam" id="PF01068">
    <property type="entry name" value="DNA_ligase_A_M"/>
    <property type="match status" value="1"/>
</dbReference>
<dbReference type="GO" id="GO:0003910">
    <property type="term" value="F:DNA ligase (ATP) activity"/>
    <property type="evidence" value="ECO:0007669"/>
    <property type="project" value="InterPro"/>
</dbReference>
<dbReference type="Proteomes" id="UP000076863">
    <property type="component" value="Unassembled WGS sequence"/>
</dbReference>
<gene>
    <name evidence="8" type="ORF">BBO_04578</name>
</gene>
<dbReference type="InterPro" id="IPR012310">
    <property type="entry name" value="DNA_ligase_ATP-dep_cent"/>
</dbReference>
<dbReference type="SUPFAM" id="SSF56091">
    <property type="entry name" value="DNA ligase/mRNA capping enzyme, catalytic domain"/>
    <property type="match status" value="1"/>
</dbReference>
<proteinExistence type="inferred from homology"/>
<comment type="similarity">
    <text evidence="1">Belongs to the ATP-dependent DNA ligase family.</text>
</comment>
<evidence type="ECO:0000256" key="4">
    <source>
        <dbReference type="ARBA" id="ARBA00022840"/>
    </source>
</evidence>
<name>A0A162HUD7_9HYPO</name>
<keyword evidence="2 8" id="KW-0436">Ligase</keyword>
<evidence type="ECO:0000313" key="8">
    <source>
        <dbReference type="EMBL" id="OAA43435.1"/>
    </source>
</evidence>
<dbReference type="InterPro" id="IPR036599">
    <property type="entry name" value="DNA_ligase_N_sf"/>
</dbReference>
<protein>
    <submittedName>
        <fullName evidence="8">ATP dependent DNA ligase domain protein</fullName>
    </submittedName>
</protein>